<dbReference type="GO" id="GO:0022857">
    <property type="term" value="F:transmembrane transporter activity"/>
    <property type="evidence" value="ECO:0007669"/>
    <property type="project" value="InterPro"/>
</dbReference>
<dbReference type="AlphaFoldDB" id="A0A2N3X1T6"/>
<dbReference type="PROSITE" id="PS50850">
    <property type="entry name" value="MFS"/>
    <property type="match status" value="1"/>
</dbReference>
<feature type="transmembrane region" description="Helical" evidence="5">
    <location>
        <begin position="165"/>
        <end position="183"/>
    </location>
</feature>
<evidence type="ECO:0000256" key="2">
    <source>
        <dbReference type="ARBA" id="ARBA00022692"/>
    </source>
</evidence>
<evidence type="ECO:0000259" key="6">
    <source>
        <dbReference type="PROSITE" id="PS50850"/>
    </source>
</evidence>
<evidence type="ECO:0000313" key="7">
    <source>
        <dbReference type="EMBL" id="PKW00081.1"/>
    </source>
</evidence>
<dbReference type="PANTHER" id="PTHR11662:SF399">
    <property type="entry name" value="FI19708P1-RELATED"/>
    <property type="match status" value="1"/>
</dbReference>
<evidence type="ECO:0000256" key="3">
    <source>
        <dbReference type="ARBA" id="ARBA00022989"/>
    </source>
</evidence>
<evidence type="ECO:0000313" key="8">
    <source>
        <dbReference type="Proteomes" id="UP000233750"/>
    </source>
</evidence>
<dbReference type="SUPFAM" id="SSF103473">
    <property type="entry name" value="MFS general substrate transporter"/>
    <property type="match status" value="1"/>
</dbReference>
<keyword evidence="2 5" id="KW-0812">Transmembrane</keyword>
<organism evidence="7 8">
    <name type="scientific">Amycolatopsis echigonensis</name>
    <dbReference type="NCBI Taxonomy" id="2576905"/>
    <lineage>
        <taxon>Bacteria</taxon>
        <taxon>Bacillati</taxon>
        <taxon>Actinomycetota</taxon>
        <taxon>Actinomycetes</taxon>
        <taxon>Pseudonocardiales</taxon>
        <taxon>Pseudonocardiaceae</taxon>
        <taxon>Amycolatopsis</taxon>
    </lineage>
</organism>
<feature type="transmembrane region" description="Helical" evidence="5">
    <location>
        <begin position="278"/>
        <end position="294"/>
    </location>
</feature>
<dbReference type="InterPro" id="IPR020846">
    <property type="entry name" value="MFS_dom"/>
</dbReference>
<feature type="transmembrane region" description="Helical" evidence="5">
    <location>
        <begin position="300"/>
        <end position="324"/>
    </location>
</feature>
<protein>
    <submittedName>
        <fullName evidence="7">Sugar phosphate permease</fullName>
    </submittedName>
</protein>
<feature type="domain" description="Major facilitator superfamily (MFS) profile" evidence="6">
    <location>
        <begin position="9"/>
        <end position="391"/>
    </location>
</feature>
<keyword evidence="3 5" id="KW-1133">Transmembrane helix</keyword>
<accession>A0A2N3X1T6</accession>
<dbReference type="Proteomes" id="UP000233750">
    <property type="component" value="Unassembled WGS sequence"/>
</dbReference>
<sequence length="416" mass="43916">MVRKTTRITVALLFVAWTIDYVDRQVINLALPSIGETFGLSHGERGLIISAFFAAYALFQIPGGILSDRFGGVRIACLAVMLWSGFTGLTAAAWSFGALLAVRCFFGAAQGMFPGAALNTLGARSAPAERNTANGWVQSSNAVGTLLAGLLASALLSSWDWRAMFAAVSVLGLVALVAIRRWMPPPLPEVQTGAVRKARGATSTLLRSPVMWGFALMFFAYDVVVWGLNSWSASYLVERYRVPISQAGLAAIGPTVAAAVCAIVGGRLSDRFRGRPRRIIVPAMTAVAALLFLLPRLPSATLFVVCGTALSAAAGLCYIPCFSVPLRSLPANLNGVAAGLILFGGQLSGIITPAVVGYVVDRYSYTAALTMLIVGPVLAILAVLCVPQTTKSFLARFSTVTRLPEHTDGHADAPRP</sequence>
<dbReference type="EMBL" id="PJMY01000001">
    <property type="protein sequence ID" value="PKW00081.1"/>
    <property type="molecule type" value="Genomic_DNA"/>
</dbReference>
<dbReference type="CDD" id="cd17319">
    <property type="entry name" value="MFS_ExuT_GudP_like"/>
    <property type="match status" value="1"/>
</dbReference>
<dbReference type="InterPro" id="IPR050382">
    <property type="entry name" value="MFS_Na/Anion_cotransporter"/>
</dbReference>
<comment type="subcellular location">
    <subcellularLocation>
        <location evidence="1">Cell membrane</location>
        <topology evidence="1">Multi-pass membrane protein</topology>
    </subcellularLocation>
</comment>
<dbReference type="Gene3D" id="1.20.1250.20">
    <property type="entry name" value="MFS general substrate transporter like domains"/>
    <property type="match status" value="2"/>
</dbReference>
<name>A0A2N3X1T6_9PSEU</name>
<feature type="transmembrane region" description="Helical" evidence="5">
    <location>
        <begin position="204"/>
        <end position="224"/>
    </location>
</feature>
<evidence type="ECO:0000256" key="1">
    <source>
        <dbReference type="ARBA" id="ARBA00004651"/>
    </source>
</evidence>
<dbReference type="Pfam" id="PF07690">
    <property type="entry name" value="MFS_1"/>
    <property type="match status" value="1"/>
</dbReference>
<proteinExistence type="predicted"/>
<keyword evidence="4 5" id="KW-0472">Membrane</keyword>
<feature type="transmembrane region" description="Helical" evidence="5">
    <location>
        <begin position="142"/>
        <end position="159"/>
    </location>
</feature>
<dbReference type="GO" id="GO:0005886">
    <property type="term" value="C:plasma membrane"/>
    <property type="evidence" value="ECO:0007669"/>
    <property type="project" value="UniProtKB-SubCell"/>
</dbReference>
<evidence type="ECO:0000256" key="5">
    <source>
        <dbReference type="SAM" id="Phobius"/>
    </source>
</evidence>
<feature type="transmembrane region" description="Helical" evidence="5">
    <location>
        <begin position="365"/>
        <end position="386"/>
    </location>
</feature>
<dbReference type="InterPro" id="IPR011701">
    <property type="entry name" value="MFS"/>
</dbReference>
<keyword evidence="8" id="KW-1185">Reference proteome</keyword>
<evidence type="ECO:0000256" key="4">
    <source>
        <dbReference type="ARBA" id="ARBA00023136"/>
    </source>
</evidence>
<feature type="transmembrane region" description="Helical" evidence="5">
    <location>
        <begin position="244"/>
        <end position="266"/>
    </location>
</feature>
<feature type="transmembrane region" description="Helical" evidence="5">
    <location>
        <begin position="73"/>
        <end position="94"/>
    </location>
</feature>
<comment type="caution">
    <text evidence="7">The sequence shown here is derived from an EMBL/GenBank/DDBJ whole genome shotgun (WGS) entry which is preliminary data.</text>
</comment>
<dbReference type="InterPro" id="IPR036259">
    <property type="entry name" value="MFS_trans_sf"/>
</dbReference>
<gene>
    <name evidence="7" type="ORF">ATK30_0154</name>
</gene>
<feature type="transmembrane region" description="Helical" evidence="5">
    <location>
        <begin position="336"/>
        <end position="359"/>
    </location>
</feature>
<reference evidence="7 8" key="1">
    <citation type="submission" date="2017-12" db="EMBL/GenBank/DDBJ databases">
        <title>Sequencing the genomes of 1000 Actinobacteria strains.</title>
        <authorList>
            <person name="Klenk H.-P."/>
        </authorList>
    </citation>
    <scope>NUCLEOTIDE SEQUENCE [LARGE SCALE GENOMIC DNA]</scope>
    <source>
        <strain evidence="7 8">DSM 45165</strain>
    </source>
</reference>
<dbReference type="PANTHER" id="PTHR11662">
    <property type="entry name" value="SOLUTE CARRIER FAMILY 17"/>
    <property type="match status" value="1"/>
</dbReference>
<feature type="transmembrane region" description="Helical" evidence="5">
    <location>
        <begin position="48"/>
        <end position="66"/>
    </location>
</feature>